<dbReference type="KEGG" id="moc:BB934_07875"/>
<keyword evidence="1" id="KW-1133">Transmembrane helix</keyword>
<evidence type="ECO:0000256" key="1">
    <source>
        <dbReference type="SAM" id="Phobius"/>
    </source>
</evidence>
<dbReference type="AlphaFoldDB" id="A0A1B2EE62"/>
<proteinExistence type="predicted"/>
<name>A0A1B2EE62_9HYPH</name>
<feature type="transmembrane region" description="Helical" evidence="1">
    <location>
        <begin position="48"/>
        <end position="66"/>
    </location>
</feature>
<accession>A0A1B2EE62</accession>
<protein>
    <submittedName>
        <fullName evidence="2">Uncharacterized protein</fullName>
    </submittedName>
</protein>
<dbReference type="EMBL" id="CP016616">
    <property type="protein sequence ID" value="ANY78162.1"/>
    <property type="molecule type" value="Genomic_DNA"/>
</dbReference>
<keyword evidence="1" id="KW-0812">Transmembrane</keyword>
<feature type="transmembrane region" description="Helical" evidence="1">
    <location>
        <begin position="21"/>
        <end position="42"/>
    </location>
</feature>
<reference evidence="2" key="1">
    <citation type="submission" date="2016-07" db="EMBL/GenBank/DDBJ databases">
        <title>Microvirga ossetica sp. nov. a new species of rhizobia isolated from root nodules of the legume species Vicia alpestris Steven originated from North Ossetia region in the Caucasus.</title>
        <authorList>
            <person name="Safronova V.I."/>
            <person name="Kuznetsova I.G."/>
            <person name="Sazanova A.L."/>
            <person name="Belimov A."/>
            <person name="Andronov E."/>
            <person name="Osledkin Y.S."/>
            <person name="Onishchuk O.P."/>
            <person name="Kurchak O.N."/>
            <person name="Shaposhnikov A.I."/>
            <person name="Willems A."/>
            <person name="Tikhonovich I.A."/>
        </authorList>
    </citation>
    <scope>NUCLEOTIDE SEQUENCE [LARGE SCALE GENOMIC DNA]</scope>
    <source>
        <strain evidence="2">V5/3M</strain>
    </source>
</reference>
<keyword evidence="1" id="KW-0472">Membrane</keyword>
<organism evidence="2">
    <name type="scientific">Microvirga ossetica</name>
    <dbReference type="NCBI Taxonomy" id="1882682"/>
    <lineage>
        <taxon>Bacteria</taxon>
        <taxon>Pseudomonadati</taxon>
        <taxon>Pseudomonadota</taxon>
        <taxon>Alphaproteobacteria</taxon>
        <taxon>Hyphomicrobiales</taxon>
        <taxon>Methylobacteriaceae</taxon>
        <taxon>Microvirga</taxon>
    </lineage>
</organism>
<sequence length="81" mass="8714">MTGTTTVNHVHAGEKASWIPMIAIALGQAIMSFNVSSLRVVLGGMVESFGVPPTTIATGIVVYSMFASRLRNYRQGEIPFE</sequence>
<gene>
    <name evidence="2" type="ORF">BB934_07875</name>
</gene>
<evidence type="ECO:0000313" key="2">
    <source>
        <dbReference type="EMBL" id="ANY78162.1"/>
    </source>
</evidence>
<dbReference type="RefSeq" id="WP_210422178.1">
    <property type="nucleotide sequence ID" value="NZ_CP016616.1"/>
</dbReference>